<dbReference type="HOGENOM" id="CLU_3076387_0_0_9"/>
<proteinExistence type="predicted"/>
<protein>
    <submittedName>
        <fullName evidence="1">Uncharacterized protein</fullName>
    </submittedName>
</protein>
<gene>
    <name evidence="1" type="ordered locus">BCQ_1169</name>
</gene>
<dbReference type="Proteomes" id="UP000000441">
    <property type="component" value="Chromosome"/>
</dbReference>
<reference evidence="1 2" key="1">
    <citation type="journal article" date="2009" name="J. Bacteriol.">
        <title>Complete genome sequence of the extremophilic Bacillus cereus strain Q1 with industrial applications.</title>
        <authorList>
            <person name="Xiong Z."/>
            <person name="Jiang Y."/>
            <person name="Qi D."/>
            <person name="Lu H."/>
            <person name="Yang F."/>
            <person name="Yang J."/>
            <person name="Chen L."/>
            <person name="Sun L."/>
            <person name="Xu X."/>
            <person name="Xue Y."/>
            <person name="Zhu Y."/>
            <person name="Jin Q."/>
        </authorList>
    </citation>
    <scope>NUCLEOTIDE SEQUENCE [LARGE SCALE GENOMIC DNA]</scope>
    <source>
        <strain evidence="1 2">Q1</strain>
    </source>
</reference>
<dbReference type="KEGG" id="bcq:BCQ_1169"/>
<sequence>MKDLVNGVERTKTLAFEKRHMKQTSQEPIEQLNTSNFTQQFPANSFTLYDDK</sequence>
<accession>B9ITB7</accession>
<evidence type="ECO:0000313" key="2">
    <source>
        <dbReference type="Proteomes" id="UP000000441"/>
    </source>
</evidence>
<dbReference type="EMBL" id="CP000227">
    <property type="protein sequence ID" value="ACM11599.1"/>
    <property type="molecule type" value="Genomic_DNA"/>
</dbReference>
<dbReference type="AlphaFoldDB" id="B9ITB7"/>
<organism evidence="1 2">
    <name type="scientific">Bacillus cereus (strain Q1)</name>
    <dbReference type="NCBI Taxonomy" id="361100"/>
    <lineage>
        <taxon>Bacteria</taxon>
        <taxon>Bacillati</taxon>
        <taxon>Bacillota</taxon>
        <taxon>Bacilli</taxon>
        <taxon>Bacillales</taxon>
        <taxon>Bacillaceae</taxon>
        <taxon>Bacillus</taxon>
        <taxon>Bacillus cereus group</taxon>
    </lineage>
</organism>
<name>B9ITB7_BACCQ</name>
<evidence type="ECO:0000313" key="1">
    <source>
        <dbReference type="EMBL" id="ACM11599.1"/>
    </source>
</evidence>